<dbReference type="InterPro" id="IPR004408">
    <property type="entry name" value="Biotin_CoA_COase_ligase"/>
</dbReference>
<dbReference type="Gene3D" id="3.30.930.10">
    <property type="entry name" value="Bira Bifunctional Protein, Domain 2"/>
    <property type="match status" value="1"/>
</dbReference>
<reference evidence="3 4" key="1">
    <citation type="submission" date="2019-03" db="EMBL/GenBank/DDBJ databases">
        <title>Genomic Encyclopedia of Archaeal and Bacterial Type Strains, Phase II (KMG-II): from individual species to whole genera.</title>
        <authorList>
            <person name="Goeker M."/>
        </authorList>
    </citation>
    <scope>NUCLEOTIDE SEQUENCE [LARGE SCALE GENOMIC DNA]</scope>
    <source>
        <strain evidence="3 4">DSM 18435</strain>
    </source>
</reference>
<evidence type="ECO:0000313" key="4">
    <source>
        <dbReference type="Proteomes" id="UP000295468"/>
    </source>
</evidence>
<keyword evidence="1 3" id="KW-0436">Ligase</keyword>
<dbReference type="GO" id="GO:0004077">
    <property type="term" value="F:biotin--[biotin carboxyl-carrier protein] ligase activity"/>
    <property type="evidence" value="ECO:0007669"/>
    <property type="project" value="InterPro"/>
</dbReference>
<organism evidence="3 4">
    <name type="scientific">Zeaxanthinibacter enoshimensis</name>
    <dbReference type="NCBI Taxonomy" id="392009"/>
    <lineage>
        <taxon>Bacteria</taxon>
        <taxon>Pseudomonadati</taxon>
        <taxon>Bacteroidota</taxon>
        <taxon>Flavobacteriia</taxon>
        <taxon>Flavobacteriales</taxon>
        <taxon>Flavobacteriaceae</taxon>
        <taxon>Zeaxanthinibacter</taxon>
    </lineage>
</organism>
<dbReference type="InterPro" id="IPR045864">
    <property type="entry name" value="aa-tRNA-synth_II/BPL/LPL"/>
</dbReference>
<proteinExistence type="predicted"/>
<dbReference type="SUPFAM" id="SSF55681">
    <property type="entry name" value="Class II aaRS and biotin synthetases"/>
    <property type="match status" value="1"/>
</dbReference>
<feature type="domain" description="BPL/LPL catalytic" evidence="2">
    <location>
        <begin position="1"/>
        <end position="177"/>
    </location>
</feature>
<dbReference type="Proteomes" id="UP000295468">
    <property type="component" value="Unassembled WGS sequence"/>
</dbReference>
<protein>
    <submittedName>
        <fullName evidence="3">BirA family biotin operon repressor/biotin-[acetyl-CoA-carboxylase] ligase</fullName>
    </submittedName>
</protein>
<dbReference type="CDD" id="cd16442">
    <property type="entry name" value="BPL"/>
    <property type="match status" value="1"/>
</dbReference>
<dbReference type="InterPro" id="IPR004143">
    <property type="entry name" value="BPL_LPL_catalytic"/>
</dbReference>
<dbReference type="EMBL" id="SNYI01000002">
    <property type="protein sequence ID" value="TDQ30773.1"/>
    <property type="molecule type" value="Genomic_DNA"/>
</dbReference>
<gene>
    <name evidence="3" type="ORF">CLV82_1462</name>
</gene>
<evidence type="ECO:0000259" key="2">
    <source>
        <dbReference type="PROSITE" id="PS51733"/>
    </source>
</evidence>
<dbReference type="RefSeq" id="WP_133643656.1">
    <property type="nucleotide sequence ID" value="NZ_SNYI01000002.1"/>
</dbReference>
<dbReference type="PROSITE" id="PS51733">
    <property type="entry name" value="BPL_LPL_CATALYTIC"/>
    <property type="match status" value="1"/>
</dbReference>
<evidence type="ECO:0000256" key="1">
    <source>
        <dbReference type="ARBA" id="ARBA00022598"/>
    </source>
</evidence>
<accession>A0A4V3D3P6</accession>
<dbReference type="PANTHER" id="PTHR12835:SF5">
    <property type="entry name" value="BIOTIN--PROTEIN LIGASE"/>
    <property type="match status" value="1"/>
</dbReference>
<dbReference type="GO" id="GO:0005737">
    <property type="term" value="C:cytoplasm"/>
    <property type="evidence" value="ECO:0007669"/>
    <property type="project" value="TreeGrafter"/>
</dbReference>
<dbReference type="OrthoDB" id="9807064at2"/>
<keyword evidence="4" id="KW-1185">Reference proteome</keyword>
<name>A0A4V3D3P6_9FLAO</name>
<dbReference type="NCBIfam" id="TIGR00121">
    <property type="entry name" value="birA_ligase"/>
    <property type="match status" value="1"/>
</dbReference>
<dbReference type="Pfam" id="PF03099">
    <property type="entry name" value="BPL_LplA_LipB"/>
    <property type="match status" value="1"/>
</dbReference>
<dbReference type="PANTHER" id="PTHR12835">
    <property type="entry name" value="BIOTIN PROTEIN LIGASE"/>
    <property type="match status" value="1"/>
</dbReference>
<evidence type="ECO:0000313" key="3">
    <source>
        <dbReference type="EMBL" id="TDQ30773.1"/>
    </source>
</evidence>
<comment type="caution">
    <text evidence="3">The sequence shown here is derived from an EMBL/GenBank/DDBJ whole genome shotgun (WGS) entry which is preliminary data.</text>
</comment>
<dbReference type="AlphaFoldDB" id="A0A4V3D3P6"/>
<sequence length="243" mass="27496">MLLIKLDATDSTNTYLKEILAQGSPRDLTVVQADRQLMGRGQMGTSWVSEPYKNLTISVLKRFEDLGAAQQFRVNIGTSLAVYRTLKNFLIPDLSIKWPNDILSGNRKICGILIENMVSGGRISASVIGMGLNVNQIDFDGLPQVTSLKLETGQEHELDEVLHTLMAELKTSFVDLLSQEESRLFSDYESLLFRKDKPSTFEDEEGKMFMGFIRGVTRDGQLRVELEDRVEKHYGLKEIKLLY</sequence>